<name>A0A504UNV6_9HYPH</name>
<dbReference type="EMBL" id="VFYP01000002">
    <property type="protein sequence ID" value="TPP07022.1"/>
    <property type="molecule type" value="Genomic_DNA"/>
</dbReference>
<dbReference type="Proteomes" id="UP000316429">
    <property type="component" value="Unassembled WGS sequence"/>
</dbReference>
<comment type="caution">
    <text evidence="1">The sequence shown here is derived from an EMBL/GenBank/DDBJ whole genome shotgun (WGS) entry which is preliminary data.</text>
</comment>
<sequence length="130" mass="14710">MAIFDRLDRMISKTVDRQFSVRATVYPMAQNPNGRPALDPSRSTIDLKGVFDQMPTYDAIETGKRERSGNDLHTLATGMSFDFSFDVKRHPYADDIRQGDALSLDDGRRFDVVSVERDGLSRAVLRLVKL</sequence>
<reference evidence="1 2" key="1">
    <citation type="submission" date="2019-06" db="EMBL/GenBank/DDBJ databases">
        <title>Rhizobium sp. CL12 isolated from roots of soybean.</title>
        <authorList>
            <person name="Wang C."/>
        </authorList>
    </citation>
    <scope>NUCLEOTIDE SEQUENCE [LARGE SCALE GENOMIC DNA]</scope>
    <source>
        <strain evidence="1 2">CL12</strain>
    </source>
</reference>
<evidence type="ECO:0000313" key="2">
    <source>
        <dbReference type="Proteomes" id="UP000316429"/>
    </source>
</evidence>
<evidence type="ECO:0000313" key="1">
    <source>
        <dbReference type="EMBL" id="TPP07022.1"/>
    </source>
</evidence>
<proteinExistence type="predicted"/>
<dbReference type="OrthoDB" id="8368175at2"/>
<dbReference type="RefSeq" id="WP_140829493.1">
    <property type="nucleotide sequence ID" value="NZ_VFYP01000002.1"/>
</dbReference>
<dbReference type="AlphaFoldDB" id="A0A504UNV6"/>
<keyword evidence="2" id="KW-1185">Reference proteome</keyword>
<organism evidence="1 2">
    <name type="scientific">Rhizobium glycinendophyticum</name>
    <dbReference type="NCBI Taxonomy" id="2589807"/>
    <lineage>
        <taxon>Bacteria</taxon>
        <taxon>Pseudomonadati</taxon>
        <taxon>Pseudomonadota</taxon>
        <taxon>Alphaproteobacteria</taxon>
        <taxon>Hyphomicrobiales</taxon>
        <taxon>Rhizobiaceae</taxon>
        <taxon>Rhizobium/Agrobacterium group</taxon>
        <taxon>Rhizobium</taxon>
    </lineage>
</organism>
<accession>A0A504UNV6</accession>
<protein>
    <recommendedName>
        <fullName evidence="3">Head-tail adaptor protein</fullName>
    </recommendedName>
</protein>
<gene>
    <name evidence="1" type="ORF">FJQ55_15280</name>
</gene>
<evidence type="ECO:0008006" key="3">
    <source>
        <dbReference type="Google" id="ProtNLM"/>
    </source>
</evidence>